<dbReference type="Gene3D" id="1.10.8.10">
    <property type="entry name" value="DNA helicase RuvA subunit, C-terminal domain"/>
    <property type="match status" value="1"/>
</dbReference>
<evidence type="ECO:0000256" key="1">
    <source>
        <dbReference type="SAM" id="MobiDB-lite"/>
    </source>
</evidence>
<feature type="region of interest" description="Disordered" evidence="1">
    <location>
        <begin position="314"/>
        <end position="416"/>
    </location>
</feature>
<dbReference type="EMBL" id="KN846952">
    <property type="protein sequence ID" value="KIV82380.1"/>
    <property type="molecule type" value="Genomic_DNA"/>
</dbReference>
<feature type="compositionally biased region" description="Basic and acidic residues" evidence="1">
    <location>
        <begin position="405"/>
        <end position="416"/>
    </location>
</feature>
<dbReference type="Pfam" id="PF14555">
    <property type="entry name" value="UBA_4"/>
    <property type="match status" value="1"/>
</dbReference>
<organism evidence="2 3">
    <name type="scientific">Exophiala sideris</name>
    <dbReference type="NCBI Taxonomy" id="1016849"/>
    <lineage>
        <taxon>Eukaryota</taxon>
        <taxon>Fungi</taxon>
        <taxon>Dikarya</taxon>
        <taxon>Ascomycota</taxon>
        <taxon>Pezizomycotina</taxon>
        <taxon>Eurotiomycetes</taxon>
        <taxon>Chaetothyriomycetidae</taxon>
        <taxon>Chaetothyriales</taxon>
        <taxon>Herpotrichiellaceae</taxon>
        <taxon>Exophiala</taxon>
    </lineage>
</organism>
<protein>
    <submittedName>
        <fullName evidence="2">Uncharacterized protein</fullName>
    </submittedName>
</protein>
<feature type="region of interest" description="Disordered" evidence="1">
    <location>
        <begin position="1"/>
        <end position="105"/>
    </location>
</feature>
<feature type="compositionally biased region" description="Acidic residues" evidence="1">
    <location>
        <begin position="346"/>
        <end position="355"/>
    </location>
</feature>
<dbReference type="STRING" id="1016849.A0A0D1W0W9"/>
<dbReference type="HOGENOM" id="CLU_018493_0_0_1"/>
<proteinExistence type="predicted"/>
<evidence type="ECO:0000313" key="2">
    <source>
        <dbReference type="EMBL" id="KIV82380.1"/>
    </source>
</evidence>
<feature type="compositionally biased region" description="Low complexity" evidence="1">
    <location>
        <begin position="39"/>
        <end position="55"/>
    </location>
</feature>
<reference evidence="2 3" key="1">
    <citation type="submission" date="2015-01" db="EMBL/GenBank/DDBJ databases">
        <title>The Genome Sequence of Exophiala sideris CBS121828.</title>
        <authorList>
            <consortium name="The Broad Institute Genomics Platform"/>
            <person name="Cuomo C."/>
            <person name="de Hoog S."/>
            <person name="Gorbushina A."/>
            <person name="Stielow B."/>
            <person name="Teixiera M."/>
            <person name="Abouelleil A."/>
            <person name="Chapman S.B."/>
            <person name="Priest M."/>
            <person name="Young S.K."/>
            <person name="Wortman J."/>
            <person name="Nusbaum C."/>
            <person name="Birren B."/>
        </authorList>
    </citation>
    <scope>NUCLEOTIDE SEQUENCE [LARGE SCALE GENOMIC DNA]</scope>
    <source>
        <strain evidence="2 3">CBS 121828</strain>
    </source>
</reference>
<gene>
    <name evidence="2" type="ORF">PV11_04498</name>
</gene>
<accession>A0A0D1W0W9</accession>
<dbReference type="AlphaFoldDB" id="A0A0D1W0W9"/>
<dbReference type="OrthoDB" id="4147016at2759"/>
<sequence>MANGNKRRAPSSPEDQPPARRPRVGTRQGNNSNQAIVPGTTSATGHGAATGQGNTQNQAVRPAAPAAPPAPARRALNGPLPVDRRAAYPPRPAQTSVPRTEAEREERITALRNQLRYPHAIARLILVGFLSGAGWDVNRAAAVFWEGHNRYNHLNLPLLGAPTQANNSAALRPGIHHAQRAGGQVRRGDNVEQGRLRLLVDVQMGLRNSIFNNRPRLRTTNANMTLLLHEQLWDNDEITKVVNDLNGDYRRLSERVDRLRHPTEHQPSRDERLALLISITSTNSWYSARALLQNHNWDLARAIDEWIRQGGIRVVAPPPNTQEEVKRKGKRSWNANKPREIINGSFDDDDFEEEPLGPPDQSIEGGDSGPIKGRPSGRKGANAGPGQDDDGSATHSSHRPGFVIDDDRRQNTRVRAPDASRLRIEYIRNGRYGVEHFDGANPDDDQWRVRSRFSWDDGDTRPEFDWNNRAHISFLSKWRSDRLLKITGEKKRLEVRTPFNKYERDWLREQEAIRTEERFYELAQQDRFQSRITNPQTWNAALTKAPFDGRPFPMPAAELDALTARFNQQFGNRTMYTKVLWKDNKYVYIPKDMSEVGEVPRPHRTSLVIGQERRRIRAYAKHFHLTYDGNVPGGGSPDSESDSDCYDERNA</sequence>
<feature type="region of interest" description="Disordered" evidence="1">
    <location>
        <begin position="628"/>
        <end position="651"/>
    </location>
</feature>
<evidence type="ECO:0000313" key="3">
    <source>
        <dbReference type="Proteomes" id="UP000053599"/>
    </source>
</evidence>
<name>A0A0D1W0W9_9EURO</name>
<dbReference type="Proteomes" id="UP000053599">
    <property type="component" value="Unassembled WGS sequence"/>
</dbReference>